<dbReference type="KEGG" id="rain:Rai3103_05085"/>
<evidence type="ECO:0000256" key="3">
    <source>
        <dbReference type="ARBA" id="ARBA00022777"/>
    </source>
</evidence>
<gene>
    <name evidence="7" type="ORF">Rai3103_05085</name>
</gene>
<dbReference type="Proteomes" id="UP000386847">
    <property type="component" value="Chromosome"/>
</dbReference>
<dbReference type="RefSeq" id="WP_153571668.1">
    <property type="nucleotide sequence ID" value="NZ_CP045725.1"/>
</dbReference>
<feature type="domain" description="DhaL" evidence="5">
    <location>
        <begin position="364"/>
        <end position="567"/>
    </location>
</feature>
<keyword evidence="3" id="KW-0418">Kinase</keyword>
<dbReference type="PANTHER" id="PTHR28629">
    <property type="entry name" value="TRIOKINASE/FMN CYCLASE"/>
    <property type="match status" value="1"/>
</dbReference>
<dbReference type="Gene3D" id="1.25.40.340">
    <property type="match status" value="1"/>
</dbReference>
<dbReference type="Pfam" id="PF02733">
    <property type="entry name" value="Dak1"/>
    <property type="match status" value="1"/>
</dbReference>
<dbReference type="InterPro" id="IPR050861">
    <property type="entry name" value="Dihydroxyacetone_Kinase"/>
</dbReference>
<dbReference type="Pfam" id="PF02734">
    <property type="entry name" value="Dak2"/>
    <property type="match status" value="1"/>
</dbReference>
<feature type="domain" description="DhaK" evidence="6">
    <location>
        <begin position="7"/>
        <end position="327"/>
    </location>
</feature>
<name>A0A5Q2F9T5_9ACTN</name>
<sequence>MTHLFNNPDTFMEDALDGFCDAFSRYVVQVPGGVVRRAATPEGKVAVVVGGGSGHYPAFCGVVGDGFADGAVVGNIFTSPSTEDAYNVGRAAQNGGGVFFITGNYAGDVMNFNLAQDRLNAEGIETRNLYVTDDVASAPIAEIAKRRGIAGDFVVFKVAGAAADEGADLAEVERLAAKANDRTRTMGVGLDGCTMPGASDKLFHVPAGRMGVGLGIHGEPGIAESDLLPARDLGLLLLERVLAEEPADSTKRVGVILNGLGATKYEELFVVWKTVAAELAERGYTVVDPEVGELVTSLDMAGISLTLAYLDDELEKYWTAPADTPAYKKGAVDRHDAPERDLSSLVSSGDAVREGSEASRAAAGVAVAALAAMDAKMRAEEDELARIDAVAGDGDHGRGMVRGVGHALEAARTAADAGGGVRSVLGAAGEAWAGKAGGTSGVLWGRALQAFGEALGDDTEAFAPTDVVAGARAFLDSMLTLGKAHVGDKTMLDALVPFVDGLEKEVAAGRSLTEAWTDSAQVAVEAAAATAALAPKVGRARPLAERSIGTPDAGATSLAMCAVEVATVLASRKAQGGEQV</sequence>
<keyword evidence="2" id="KW-0547">Nucleotide-binding</keyword>
<evidence type="ECO:0000256" key="2">
    <source>
        <dbReference type="ARBA" id="ARBA00022741"/>
    </source>
</evidence>
<dbReference type="FunFam" id="1.25.40.340:FF:000002">
    <property type="entry name" value="Dihydroxyacetone kinase, L subunit"/>
    <property type="match status" value="1"/>
</dbReference>
<dbReference type="EMBL" id="CP045725">
    <property type="protein sequence ID" value="QGF23141.1"/>
    <property type="molecule type" value="Genomic_DNA"/>
</dbReference>
<dbReference type="GO" id="GO:0019563">
    <property type="term" value="P:glycerol catabolic process"/>
    <property type="evidence" value="ECO:0007669"/>
    <property type="project" value="TreeGrafter"/>
</dbReference>
<dbReference type="PANTHER" id="PTHR28629:SF4">
    <property type="entry name" value="TRIOKINASE_FMN CYCLASE"/>
    <property type="match status" value="1"/>
</dbReference>
<dbReference type="Gene3D" id="3.30.1180.20">
    <property type="entry name" value="Dihydroxyacetone kinase, domain 2"/>
    <property type="match status" value="1"/>
</dbReference>
<keyword evidence="4" id="KW-0067">ATP-binding</keyword>
<evidence type="ECO:0000259" key="6">
    <source>
        <dbReference type="PROSITE" id="PS51481"/>
    </source>
</evidence>
<dbReference type="SMART" id="SM01120">
    <property type="entry name" value="Dak2"/>
    <property type="match status" value="1"/>
</dbReference>
<accession>A0A5Q2F9T5</accession>
<dbReference type="AlphaFoldDB" id="A0A5Q2F9T5"/>
<dbReference type="NCBIfam" id="NF011049">
    <property type="entry name" value="PRK14479.1"/>
    <property type="match status" value="1"/>
</dbReference>
<dbReference type="InterPro" id="IPR036117">
    <property type="entry name" value="DhaL_dom_sf"/>
</dbReference>
<dbReference type="PROSITE" id="PS51481">
    <property type="entry name" value="DHAK"/>
    <property type="match status" value="1"/>
</dbReference>
<evidence type="ECO:0000256" key="4">
    <source>
        <dbReference type="ARBA" id="ARBA00022840"/>
    </source>
</evidence>
<evidence type="ECO:0000256" key="1">
    <source>
        <dbReference type="ARBA" id="ARBA00022679"/>
    </source>
</evidence>
<dbReference type="GO" id="GO:0006796">
    <property type="term" value="P:phosphate-containing compound metabolic process"/>
    <property type="evidence" value="ECO:0007669"/>
    <property type="project" value="UniProtKB-ARBA"/>
</dbReference>
<organism evidence="7 8">
    <name type="scientific">Raineyella fluvialis</name>
    <dbReference type="NCBI Taxonomy" id="2662261"/>
    <lineage>
        <taxon>Bacteria</taxon>
        <taxon>Bacillati</taxon>
        <taxon>Actinomycetota</taxon>
        <taxon>Actinomycetes</taxon>
        <taxon>Propionibacteriales</taxon>
        <taxon>Propionibacteriaceae</taxon>
        <taxon>Raineyella</taxon>
    </lineage>
</organism>
<dbReference type="PROSITE" id="PS51480">
    <property type="entry name" value="DHAL"/>
    <property type="match status" value="1"/>
</dbReference>
<evidence type="ECO:0000313" key="7">
    <source>
        <dbReference type="EMBL" id="QGF23141.1"/>
    </source>
</evidence>
<proteinExistence type="predicted"/>
<dbReference type="SUPFAM" id="SSF101473">
    <property type="entry name" value="DhaL-like"/>
    <property type="match status" value="1"/>
</dbReference>
<evidence type="ECO:0000259" key="5">
    <source>
        <dbReference type="PROSITE" id="PS51480"/>
    </source>
</evidence>
<evidence type="ECO:0000313" key="8">
    <source>
        <dbReference type="Proteomes" id="UP000386847"/>
    </source>
</evidence>
<dbReference type="GO" id="GO:0005524">
    <property type="term" value="F:ATP binding"/>
    <property type="evidence" value="ECO:0007669"/>
    <property type="project" value="UniProtKB-KW"/>
</dbReference>
<reference evidence="7 8" key="1">
    <citation type="submission" date="2019-10" db="EMBL/GenBank/DDBJ databases">
        <title>Genomic analysis of Raineyella sp. CBA3103.</title>
        <authorList>
            <person name="Roh S.W."/>
        </authorList>
    </citation>
    <scope>NUCLEOTIDE SEQUENCE [LARGE SCALE GENOMIC DNA]</scope>
    <source>
        <strain evidence="7 8">CBA3103</strain>
    </source>
</reference>
<dbReference type="FunFam" id="3.40.50.10440:FF:000003">
    <property type="entry name" value="Homodimeric dihydroxyacetone kinase"/>
    <property type="match status" value="1"/>
</dbReference>
<dbReference type="InterPro" id="IPR004006">
    <property type="entry name" value="DhaK_dom"/>
</dbReference>
<dbReference type="GO" id="GO:0004371">
    <property type="term" value="F:glycerone kinase activity"/>
    <property type="evidence" value="ECO:0007669"/>
    <property type="project" value="InterPro"/>
</dbReference>
<dbReference type="GO" id="GO:0005829">
    <property type="term" value="C:cytosol"/>
    <property type="evidence" value="ECO:0007669"/>
    <property type="project" value="TreeGrafter"/>
</dbReference>
<keyword evidence="1" id="KW-0808">Transferase</keyword>
<protein>
    <submittedName>
        <fullName evidence="7">DAK2 domain-containing protein</fullName>
    </submittedName>
</protein>
<keyword evidence="8" id="KW-1185">Reference proteome</keyword>
<dbReference type="Gene3D" id="3.40.50.10440">
    <property type="entry name" value="Dihydroxyacetone kinase, domain 1"/>
    <property type="match status" value="1"/>
</dbReference>
<dbReference type="InterPro" id="IPR004007">
    <property type="entry name" value="DhaL_dom"/>
</dbReference>
<dbReference type="SUPFAM" id="SSF82549">
    <property type="entry name" value="DAK1/DegV-like"/>
    <property type="match status" value="1"/>
</dbReference>